<dbReference type="GeneID" id="108563039"/>
<keyword evidence="4" id="KW-1185">Reference proteome</keyword>
<dbReference type="SMART" id="SM00233">
    <property type="entry name" value="PH"/>
    <property type="match status" value="1"/>
</dbReference>
<sequence length="146" mass="16767">MMSVKSSSSLGEPSTGPIVRSGYLKKLKTSKRKFFVLRAETCDCSARLEYYDTEKKFRSGQIAKRSIPLRTCFNINKRSDTKYKHVIALYTKDDRFCVVLESEEDQESWLKALISLQQGEELPDGEKPRPTFVTRVPLKPTNQTHT</sequence>
<accession>A0ABM1MR72</accession>
<protein>
    <submittedName>
        <fullName evidence="5">Insulin receptor substrate 1-like</fullName>
    </submittedName>
</protein>
<gene>
    <name evidence="5" type="primary">LOC108563039</name>
</gene>
<dbReference type="Gene3D" id="2.30.29.30">
    <property type="entry name" value="Pleckstrin-homology domain (PH domain)/Phosphotyrosine-binding domain (PTB)"/>
    <property type="match status" value="1"/>
</dbReference>
<dbReference type="RefSeq" id="XP_017777072.1">
    <property type="nucleotide sequence ID" value="XM_017921583.1"/>
</dbReference>
<dbReference type="InterPro" id="IPR039011">
    <property type="entry name" value="IRS"/>
</dbReference>
<dbReference type="PROSITE" id="PS50003">
    <property type="entry name" value="PH_DOMAIN"/>
    <property type="match status" value="1"/>
</dbReference>
<evidence type="ECO:0000313" key="4">
    <source>
        <dbReference type="Proteomes" id="UP000695000"/>
    </source>
</evidence>
<dbReference type="CDD" id="cd01257">
    <property type="entry name" value="PH_IRS"/>
    <property type="match status" value="1"/>
</dbReference>
<dbReference type="PANTHER" id="PTHR10614">
    <property type="entry name" value="INSULIN RECEPTOR SUBSTRATE"/>
    <property type="match status" value="1"/>
</dbReference>
<dbReference type="Pfam" id="PF00169">
    <property type="entry name" value="PH"/>
    <property type="match status" value="1"/>
</dbReference>
<evidence type="ECO:0000256" key="1">
    <source>
        <dbReference type="ARBA" id="ARBA00022737"/>
    </source>
</evidence>
<reference evidence="5" key="1">
    <citation type="submission" date="2025-08" db="UniProtKB">
        <authorList>
            <consortium name="RefSeq"/>
        </authorList>
    </citation>
    <scope>IDENTIFICATION</scope>
    <source>
        <tissue evidence="5">Whole Larva</tissue>
    </source>
</reference>
<feature type="domain" description="PH" evidence="3">
    <location>
        <begin position="17"/>
        <end position="118"/>
    </location>
</feature>
<dbReference type="SUPFAM" id="SSF50729">
    <property type="entry name" value="PH domain-like"/>
    <property type="match status" value="1"/>
</dbReference>
<dbReference type="InterPro" id="IPR011993">
    <property type="entry name" value="PH-like_dom_sf"/>
</dbReference>
<dbReference type="PANTHER" id="PTHR10614:SF13">
    <property type="entry name" value="INSULIN RECEPTOR SUBSTRATE 1"/>
    <property type="match status" value="1"/>
</dbReference>
<evidence type="ECO:0000259" key="3">
    <source>
        <dbReference type="PROSITE" id="PS50003"/>
    </source>
</evidence>
<dbReference type="InterPro" id="IPR001849">
    <property type="entry name" value="PH_domain"/>
</dbReference>
<proteinExistence type="predicted"/>
<organism evidence="4 5">
    <name type="scientific">Nicrophorus vespilloides</name>
    <name type="common">Boreal carrion beetle</name>
    <dbReference type="NCBI Taxonomy" id="110193"/>
    <lineage>
        <taxon>Eukaryota</taxon>
        <taxon>Metazoa</taxon>
        <taxon>Ecdysozoa</taxon>
        <taxon>Arthropoda</taxon>
        <taxon>Hexapoda</taxon>
        <taxon>Insecta</taxon>
        <taxon>Pterygota</taxon>
        <taxon>Neoptera</taxon>
        <taxon>Endopterygota</taxon>
        <taxon>Coleoptera</taxon>
        <taxon>Polyphaga</taxon>
        <taxon>Staphyliniformia</taxon>
        <taxon>Silphidae</taxon>
        <taxon>Nicrophorinae</taxon>
        <taxon>Nicrophorus</taxon>
    </lineage>
</organism>
<keyword evidence="1" id="KW-0677">Repeat</keyword>
<name>A0ABM1MR72_NICVS</name>
<dbReference type="Proteomes" id="UP000695000">
    <property type="component" value="Unplaced"/>
</dbReference>
<evidence type="ECO:0000256" key="2">
    <source>
        <dbReference type="SAM" id="MobiDB-lite"/>
    </source>
</evidence>
<feature type="region of interest" description="Disordered" evidence="2">
    <location>
        <begin position="120"/>
        <end position="146"/>
    </location>
</feature>
<evidence type="ECO:0000313" key="5">
    <source>
        <dbReference type="RefSeq" id="XP_017777072.1"/>
    </source>
</evidence>